<reference evidence="1 2" key="1">
    <citation type="journal article" date="2022" name="New Phytol.">
        <title>Ecological generalism drives hyperdiversity of secondary metabolite gene clusters in xylarialean endophytes.</title>
        <authorList>
            <person name="Franco M.E.E."/>
            <person name="Wisecaver J.H."/>
            <person name="Arnold A.E."/>
            <person name="Ju Y.M."/>
            <person name="Slot J.C."/>
            <person name="Ahrendt S."/>
            <person name="Moore L.P."/>
            <person name="Eastman K.E."/>
            <person name="Scott K."/>
            <person name="Konkel Z."/>
            <person name="Mondo S.J."/>
            <person name="Kuo A."/>
            <person name="Hayes R.D."/>
            <person name="Haridas S."/>
            <person name="Andreopoulos B."/>
            <person name="Riley R."/>
            <person name="LaButti K."/>
            <person name="Pangilinan J."/>
            <person name="Lipzen A."/>
            <person name="Amirebrahimi M."/>
            <person name="Yan J."/>
            <person name="Adam C."/>
            <person name="Keymanesh K."/>
            <person name="Ng V."/>
            <person name="Louie K."/>
            <person name="Northen T."/>
            <person name="Drula E."/>
            <person name="Henrissat B."/>
            <person name="Hsieh H.M."/>
            <person name="Youens-Clark K."/>
            <person name="Lutzoni F."/>
            <person name="Miadlikowska J."/>
            <person name="Eastwood D.C."/>
            <person name="Hamelin R.C."/>
            <person name="Grigoriev I.V."/>
            <person name="U'Ren J.M."/>
        </authorList>
    </citation>
    <scope>NUCLEOTIDE SEQUENCE [LARGE SCALE GENOMIC DNA]</scope>
    <source>
        <strain evidence="1 2">ER1909</strain>
    </source>
</reference>
<gene>
    <name evidence="1" type="ORF">F4821DRAFT_274054</name>
</gene>
<accession>A0ACC0CI87</accession>
<organism evidence="1 2">
    <name type="scientific">Hypoxylon rubiginosum</name>
    <dbReference type="NCBI Taxonomy" id="110542"/>
    <lineage>
        <taxon>Eukaryota</taxon>
        <taxon>Fungi</taxon>
        <taxon>Dikarya</taxon>
        <taxon>Ascomycota</taxon>
        <taxon>Pezizomycotina</taxon>
        <taxon>Sordariomycetes</taxon>
        <taxon>Xylariomycetidae</taxon>
        <taxon>Xylariales</taxon>
        <taxon>Hypoxylaceae</taxon>
        <taxon>Hypoxylon</taxon>
    </lineage>
</organism>
<name>A0ACC0CI87_9PEZI</name>
<proteinExistence type="predicted"/>
<evidence type="ECO:0000313" key="1">
    <source>
        <dbReference type="EMBL" id="KAI6080119.1"/>
    </source>
</evidence>
<evidence type="ECO:0000313" key="2">
    <source>
        <dbReference type="Proteomes" id="UP001497680"/>
    </source>
</evidence>
<sequence>MDITGYALVTGGGSGIGKACCLAFAKAGARGLLVADINVDAAKKTADEAKAAAATCTTLDFRAEAVHIDIADESSVQTAVEKMVELFGRVDYCVHSAGVSGGSHGSIAGNNFSDFKRTLDINVNGTYLITNFVSVAMKAQEPKQTDASSVERGFTRGTIVILGSVSSMIANPGMVQYTAAKHAIMGISKTAAIDNVTFGIRVNCICPSWIDTPMVQRSFELVPGLEQTLLDGAPMGRLGRPEEVADAALFLCSPKSSFITGCGLIIDGGMTLGTKT</sequence>
<comment type="caution">
    <text evidence="1">The sequence shown here is derived from an EMBL/GenBank/DDBJ whole genome shotgun (WGS) entry which is preliminary data.</text>
</comment>
<keyword evidence="2" id="KW-1185">Reference proteome</keyword>
<protein>
    <submittedName>
        <fullName evidence="1">NAD(P)-binding protein</fullName>
    </submittedName>
</protein>
<dbReference type="Proteomes" id="UP001497680">
    <property type="component" value="Unassembled WGS sequence"/>
</dbReference>
<dbReference type="EMBL" id="MU394491">
    <property type="protein sequence ID" value="KAI6080119.1"/>
    <property type="molecule type" value="Genomic_DNA"/>
</dbReference>